<evidence type="ECO:0000256" key="1">
    <source>
        <dbReference type="SAM" id="MobiDB-lite"/>
    </source>
</evidence>
<reference evidence="3" key="1">
    <citation type="submission" date="2016-10" db="EMBL/GenBank/DDBJ databases">
        <authorList>
            <person name="Varghese N."/>
            <person name="Submissions S."/>
        </authorList>
    </citation>
    <scope>NUCLEOTIDE SEQUENCE [LARGE SCALE GENOMIC DNA]</scope>
    <source>
        <strain evidence="3">CGMCC 1.8895</strain>
    </source>
</reference>
<evidence type="ECO:0000313" key="2">
    <source>
        <dbReference type="EMBL" id="SDK93231.1"/>
    </source>
</evidence>
<feature type="compositionally biased region" description="Acidic residues" evidence="1">
    <location>
        <begin position="25"/>
        <end position="74"/>
    </location>
</feature>
<gene>
    <name evidence="2" type="ORF">SAMN05216216_11457</name>
</gene>
<dbReference type="PROSITE" id="PS51257">
    <property type="entry name" value="PROKAR_LIPOPROTEIN"/>
    <property type="match status" value="1"/>
</dbReference>
<dbReference type="RefSeq" id="WP_092986621.1">
    <property type="nucleotide sequence ID" value="NZ_FNFY01000014.1"/>
</dbReference>
<accession>A0A1G9FXP8</accession>
<dbReference type="Proteomes" id="UP000199008">
    <property type="component" value="Unassembled WGS sequence"/>
</dbReference>
<evidence type="ECO:0000313" key="3">
    <source>
        <dbReference type="Proteomes" id="UP000199008"/>
    </source>
</evidence>
<dbReference type="EMBL" id="FNFY01000014">
    <property type="protein sequence ID" value="SDK93231.1"/>
    <property type="molecule type" value="Genomic_DNA"/>
</dbReference>
<dbReference type="AlphaFoldDB" id="A0A1G9FXP8"/>
<proteinExistence type="predicted"/>
<protein>
    <submittedName>
        <fullName evidence="2">Uncharacterized protein</fullName>
    </submittedName>
</protein>
<feature type="region of interest" description="Disordered" evidence="1">
    <location>
        <begin position="20"/>
        <end position="74"/>
    </location>
</feature>
<organism evidence="2 3">
    <name type="scientific">Lacicoccus qingdaonensis</name>
    <dbReference type="NCBI Taxonomy" id="576118"/>
    <lineage>
        <taxon>Bacteria</taxon>
        <taxon>Bacillati</taxon>
        <taxon>Bacillota</taxon>
        <taxon>Bacilli</taxon>
        <taxon>Bacillales</taxon>
        <taxon>Salinicoccaceae</taxon>
        <taxon>Lacicoccus</taxon>
    </lineage>
</organism>
<keyword evidence="3" id="KW-1185">Reference proteome</keyword>
<sequence>MELKKYLLAGGLASVMVLGACGGGESEEDPAAEDPAMEEGAEDPAMDDEEEEDEEEDPAMDDEEEDEEEEDEGM</sequence>
<name>A0A1G9FXP8_9BACL</name>